<reference evidence="2" key="1">
    <citation type="submission" date="2021-02" db="EMBL/GenBank/DDBJ databases">
        <title>Psilocybe cubensis genome.</title>
        <authorList>
            <person name="Mckernan K.J."/>
            <person name="Crawford S."/>
            <person name="Trippe A."/>
            <person name="Kane L.T."/>
            <person name="Mclaughlin S."/>
        </authorList>
    </citation>
    <scope>NUCLEOTIDE SEQUENCE [LARGE SCALE GENOMIC DNA]</scope>
    <source>
        <strain evidence="2">MGC-MH-2018</strain>
    </source>
</reference>
<feature type="region of interest" description="Disordered" evidence="1">
    <location>
        <begin position="543"/>
        <end position="566"/>
    </location>
</feature>
<accession>A0A8H7Y0X6</accession>
<feature type="region of interest" description="Disordered" evidence="1">
    <location>
        <begin position="501"/>
        <end position="525"/>
    </location>
</feature>
<protein>
    <submittedName>
        <fullName evidence="2">Uncharacterized protein</fullName>
    </submittedName>
</protein>
<comment type="caution">
    <text evidence="2">The sequence shown here is derived from an EMBL/GenBank/DDBJ whole genome shotgun (WGS) entry which is preliminary data.</text>
</comment>
<feature type="compositionally biased region" description="Basic residues" evidence="1">
    <location>
        <begin position="417"/>
        <end position="432"/>
    </location>
</feature>
<feature type="compositionally biased region" description="Basic residues" evidence="1">
    <location>
        <begin position="727"/>
        <end position="736"/>
    </location>
</feature>
<sequence length="736" mass="81899">MDSTEAPNPILEDMFRAHDRLVRVYDRHEREIIERFKDKYTKASTNLDRKQVVCEILPALFNHWSKNRVVSRSKEFMQEEAKKLLAWIRNNWRGERLTKAATKGKKLKRTTVLWYNRRDEVYKEIASILGIESAGVGTPGVFENRMKAMSNIISRMSDREKRQLDIEASNYTSVVYSDEDKRKKARKYAFKTLDEAAIQQWAEMGLMSITFVCQINETGQLSVQVHDQVASVIGVCSTLFEEQKPDEVTQMKRLISTYVRGLLNAKERATSGLQVTAKSDMFILDQDADGFPMLPQDFDASKVNRKDLESLLRLYLGQNYKLATHGRTSQTPYEAIELSQSKFIAPEYLPPRFKLKRPRFLDLEDLRTLFTHLRSRQETFPLSQVFRFRKVKKGRKGDDVEDTWYPDETRTVDTEKTKRRPPVKKSKKSKKALTRIEDMQGGSSLITFESTPESMQTSTSPNANIILDCMIDPSLRSESTDFNVKALISLLQLAIMAESTSTPTPATPATSGVTPANQSTPTTLQPFPSDMQVLLNRPGEVNADHTQLHTSKPRPRPRPCKPPTTPAEIAEYEQNQQDLRNAWQVSDMLLGTNAAGEVTLPTPASAATSTLTPMSAATSTPTPASAATSTPTLASATTLTPTPASAATSTPTPMSASASAPTPASALPLIPTHGSTLPLAPTPASTTALTSTPISAAVSTPTPAIPAPTNRKKRKEVEESLIVEGKRVRRPRERTS</sequence>
<evidence type="ECO:0000313" key="2">
    <source>
        <dbReference type="EMBL" id="KAG5170427.1"/>
    </source>
</evidence>
<gene>
    <name evidence="2" type="ORF">JR316_004816</name>
</gene>
<evidence type="ECO:0000256" key="1">
    <source>
        <dbReference type="SAM" id="MobiDB-lite"/>
    </source>
</evidence>
<dbReference type="EMBL" id="JAFIQS010000004">
    <property type="protein sequence ID" value="KAG5170427.1"/>
    <property type="molecule type" value="Genomic_DNA"/>
</dbReference>
<feature type="region of interest" description="Disordered" evidence="1">
    <location>
        <begin position="605"/>
        <end position="736"/>
    </location>
</feature>
<dbReference type="AlphaFoldDB" id="A0A8H7Y0X6"/>
<name>A0A8H7Y0X6_PSICU</name>
<feature type="compositionally biased region" description="Low complexity" evidence="1">
    <location>
        <begin position="501"/>
        <end position="516"/>
    </location>
</feature>
<feature type="compositionally biased region" description="Low complexity" evidence="1">
    <location>
        <begin position="605"/>
        <end position="697"/>
    </location>
</feature>
<feature type="region of interest" description="Disordered" evidence="1">
    <location>
        <begin position="412"/>
        <end position="432"/>
    </location>
</feature>
<proteinExistence type="predicted"/>
<organism evidence="2">
    <name type="scientific">Psilocybe cubensis</name>
    <name type="common">Psychedelic mushroom</name>
    <name type="synonym">Stropharia cubensis</name>
    <dbReference type="NCBI Taxonomy" id="181762"/>
    <lineage>
        <taxon>Eukaryota</taxon>
        <taxon>Fungi</taxon>
        <taxon>Dikarya</taxon>
        <taxon>Basidiomycota</taxon>
        <taxon>Agaricomycotina</taxon>
        <taxon>Agaricomycetes</taxon>
        <taxon>Agaricomycetidae</taxon>
        <taxon>Agaricales</taxon>
        <taxon>Agaricineae</taxon>
        <taxon>Strophariaceae</taxon>
        <taxon>Psilocybe</taxon>
    </lineage>
</organism>